<comment type="similarity">
    <text evidence="2">Belongs to the EamA transporter family.</text>
</comment>
<keyword evidence="5 8" id="KW-0812">Transmembrane</keyword>
<evidence type="ECO:0000313" key="10">
    <source>
        <dbReference type="EMBL" id="KGM31639.1"/>
    </source>
</evidence>
<feature type="transmembrane region" description="Helical" evidence="8">
    <location>
        <begin position="182"/>
        <end position="202"/>
    </location>
</feature>
<comment type="subcellular location">
    <subcellularLocation>
        <location evidence="1">Cell membrane</location>
        <topology evidence="1">Multi-pass membrane protein</topology>
    </subcellularLocation>
</comment>
<evidence type="ECO:0000256" key="8">
    <source>
        <dbReference type="SAM" id="Phobius"/>
    </source>
</evidence>
<keyword evidence="6 8" id="KW-1133">Transmembrane helix</keyword>
<evidence type="ECO:0000256" key="3">
    <source>
        <dbReference type="ARBA" id="ARBA00022448"/>
    </source>
</evidence>
<evidence type="ECO:0000256" key="5">
    <source>
        <dbReference type="ARBA" id="ARBA00022692"/>
    </source>
</evidence>
<dbReference type="SUPFAM" id="SSF103481">
    <property type="entry name" value="Multidrug resistance efflux transporter EmrE"/>
    <property type="match status" value="2"/>
</dbReference>
<keyword evidence="4" id="KW-1003">Cell membrane</keyword>
<feature type="transmembrane region" description="Helical" evidence="8">
    <location>
        <begin position="255"/>
        <end position="272"/>
    </location>
</feature>
<dbReference type="PANTHER" id="PTHR22911">
    <property type="entry name" value="ACYL-MALONYL CONDENSING ENZYME-RELATED"/>
    <property type="match status" value="1"/>
</dbReference>
<dbReference type="RefSeq" id="WP_034845274.1">
    <property type="nucleotide sequence ID" value="NZ_JANX01000465.1"/>
</dbReference>
<evidence type="ECO:0000256" key="4">
    <source>
        <dbReference type="ARBA" id="ARBA00022475"/>
    </source>
</evidence>
<gene>
    <name evidence="10" type="ORF">P409_25985</name>
</gene>
<dbReference type="Proteomes" id="UP000029995">
    <property type="component" value="Unassembled WGS sequence"/>
</dbReference>
<sequence length="313" mass="33582">MPVDTQASRSHAGFGAGAALGAFLIWGFAPLYFKAVEHVGAWQIVAHRILWSVVMLGLLLLALGRLHEIGDVLRSRRRFLTYCATTALVTANWSVFIWAVLNGYLVQSALGYYLSPLINVLLGVAFLGERLSRAQVGAACLAGAGVMISVIGAGEIPWIALALALTWGFYGLIRKRERIDPFVGLMVETAFLLPVCLAYLLWLWSQGAGAFGPVAAGGEGWAMSLAIMASGLITGLPIVLYMIGARHLPLSTVGLLQYLSPSINLVLATLVFEEPLRPATLVTFGFIWAGLVLFTIDATRRARLPVAPRHGVG</sequence>
<feature type="transmembrane region" description="Helical" evidence="8">
    <location>
        <begin position="278"/>
        <end position="296"/>
    </location>
</feature>
<protein>
    <recommendedName>
        <fullName evidence="9">EamA domain-containing protein</fullName>
    </recommendedName>
</protein>
<dbReference type="GO" id="GO:0005886">
    <property type="term" value="C:plasma membrane"/>
    <property type="evidence" value="ECO:0007669"/>
    <property type="project" value="UniProtKB-SubCell"/>
</dbReference>
<dbReference type="InterPro" id="IPR037185">
    <property type="entry name" value="EmrE-like"/>
</dbReference>
<feature type="domain" description="EamA" evidence="9">
    <location>
        <begin position="159"/>
        <end position="295"/>
    </location>
</feature>
<feature type="domain" description="EamA" evidence="9">
    <location>
        <begin position="14"/>
        <end position="150"/>
    </location>
</feature>
<evidence type="ECO:0000256" key="1">
    <source>
        <dbReference type="ARBA" id="ARBA00004651"/>
    </source>
</evidence>
<dbReference type="NCBIfam" id="TIGR00688">
    <property type="entry name" value="rarD"/>
    <property type="match status" value="1"/>
</dbReference>
<keyword evidence="3" id="KW-0813">Transport</keyword>
<evidence type="ECO:0000256" key="7">
    <source>
        <dbReference type="ARBA" id="ARBA00023136"/>
    </source>
</evidence>
<reference evidence="10 11" key="1">
    <citation type="submission" date="2014-01" db="EMBL/GenBank/DDBJ databases">
        <title>Genome sequence determination for a cystic fibrosis isolate, Inquilinus limosus.</title>
        <authorList>
            <person name="Pino M."/>
            <person name="Di Conza J."/>
            <person name="Gutkind G."/>
        </authorList>
    </citation>
    <scope>NUCLEOTIDE SEQUENCE [LARGE SCALE GENOMIC DNA]</scope>
    <source>
        <strain evidence="10 11">MP06</strain>
    </source>
</reference>
<dbReference type="EMBL" id="JANX01000465">
    <property type="protein sequence ID" value="KGM31639.1"/>
    <property type="molecule type" value="Genomic_DNA"/>
</dbReference>
<dbReference type="AlphaFoldDB" id="A0A0A0D0T4"/>
<dbReference type="InterPro" id="IPR004626">
    <property type="entry name" value="RarD"/>
</dbReference>
<keyword evidence="7 8" id="KW-0472">Membrane</keyword>
<dbReference type="OrthoDB" id="369870at2"/>
<feature type="transmembrane region" description="Helical" evidence="8">
    <location>
        <begin position="134"/>
        <end position="150"/>
    </location>
</feature>
<evidence type="ECO:0000256" key="6">
    <source>
        <dbReference type="ARBA" id="ARBA00022989"/>
    </source>
</evidence>
<feature type="transmembrane region" description="Helical" evidence="8">
    <location>
        <begin position="45"/>
        <end position="67"/>
    </location>
</feature>
<comment type="caution">
    <text evidence="10">The sequence shown here is derived from an EMBL/GenBank/DDBJ whole genome shotgun (WGS) entry which is preliminary data.</text>
</comment>
<evidence type="ECO:0000256" key="2">
    <source>
        <dbReference type="ARBA" id="ARBA00007362"/>
    </source>
</evidence>
<evidence type="ECO:0000259" key="9">
    <source>
        <dbReference type="Pfam" id="PF00892"/>
    </source>
</evidence>
<evidence type="ECO:0000313" key="11">
    <source>
        <dbReference type="Proteomes" id="UP000029995"/>
    </source>
</evidence>
<feature type="transmembrane region" description="Helical" evidence="8">
    <location>
        <begin position="79"/>
        <end position="104"/>
    </location>
</feature>
<feature type="transmembrane region" description="Helical" evidence="8">
    <location>
        <begin position="12"/>
        <end position="33"/>
    </location>
</feature>
<name>A0A0A0D0T4_9PROT</name>
<dbReference type="Pfam" id="PF00892">
    <property type="entry name" value="EamA"/>
    <property type="match status" value="2"/>
</dbReference>
<dbReference type="InterPro" id="IPR000620">
    <property type="entry name" value="EamA_dom"/>
</dbReference>
<dbReference type="PANTHER" id="PTHR22911:SF137">
    <property type="entry name" value="SOLUTE CARRIER FAMILY 35 MEMBER G2-RELATED"/>
    <property type="match status" value="1"/>
</dbReference>
<feature type="transmembrane region" description="Helical" evidence="8">
    <location>
        <begin position="222"/>
        <end position="243"/>
    </location>
</feature>
<feature type="transmembrane region" description="Helical" evidence="8">
    <location>
        <begin position="110"/>
        <end position="127"/>
    </location>
</feature>
<accession>A0A0A0D0T4</accession>
<proteinExistence type="inferred from homology"/>
<organism evidence="10 11">
    <name type="scientific">Inquilinus limosus MP06</name>
    <dbReference type="NCBI Taxonomy" id="1398085"/>
    <lineage>
        <taxon>Bacteria</taxon>
        <taxon>Pseudomonadati</taxon>
        <taxon>Pseudomonadota</taxon>
        <taxon>Alphaproteobacteria</taxon>
        <taxon>Rhodospirillales</taxon>
        <taxon>Rhodospirillaceae</taxon>
        <taxon>Inquilinus</taxon>
    </lineage>
</organism>
<feature type="transmembrane region" description="Helical" evidence="8">
    <location>
        <begin position="156"/>
        <end position="173"/>
    </location>
</feature>